<dbReference type="GeneID" id="5890011"/>
<sequence>MSYSWDHGPSWRNNSSFVGSLIRETAEERDRRLKREREQREAQEAQARMAEAAALVQSEAAAPLPPSLAHDDAELAEMRAEADRIRRVVDEHERRAQTQWQHSYVTAQRADLEELQQLTARNDQELEEAMLALDRLQQREREEQRRARLQASQLALLEQSNNPLGLYAPHSAPVAASAPCEPSASAEAGKVPPGKMGLGEDGLPAYDRVHAAAELFKPHVDNSLAQDADPCLSQAAWPLPTETRRCASCFDPLVPVAGSNKTPQRVVPKGSTLYHERCYLLQAAPHCAHCGWTLISHPDRDLSGAWGTYKGKRYHVECYQYFAGPRCKSCFDVIFANPAKNISGHWITLPDGGFLHSECAGIPLAEAALAPPGYDGPKSDKSDKGPGGSSSFSLSRDLGDLPPAYDT</sequence>
<evidence type="ECO:0000313" key="3">
    <source>
        <dbReference type="EMBL" id="EDQ90591.1"/>
    </source>
</evidence>
<dbReference type="OMA" id="HVECYQY"/>
<dbReference type="AlphaFoldDB" id="A9UVJ3"/>
<proteinExistence type="predicted"/>
<feature type="region of interest" description="Disordered" evidence="2">
    <location>
        <begin position="1"/>
        <end position="23"/>
    </location>
</feature>
<evidence type="ECO:0000256" key="1">
    <source>
        <dbReference type="SAM" id="Coils"/>
    </source>
</evidence>
<dbReference type="Gene3D" id="2.10.110.10">
    <property type="entry name" value="Cysteine Rich Protein"/>
    <property type="match status" value="1"/>
</dbReference>
<feature type="region of interest" description="Disordered" evidence="2">
    <location>
        <begin position="370"/>
        <end position="407"/>
    </location>
</feature>
<protein>
    <submittedName>
        <fullName evidence="3">Uncharacterized protein</fullName>
    </submittedName>
</protein>
<dbReference type="RefSeq" id="XP_001744642.1">
    <property type="nucleotide sequence ID" value="XM_001744590.1"/>
</dbReference>
<dbReference type="InParanoid" id="A9UVJ3"/>
<feature type="coiled-coil region" evidence="1">
    <location>
        <begin position="23"/>
        <end position="146"/>
    </location>
</feature>
<dbReference type="Proteomes" id="UP000001357">
    <property type="component" value="Unassembled WGS sequence"/>
</dbReference>
<name>A9UVJ3_MONBE</name>
<reference evidence="3 4" key="1">
    <citation type="journal article" date="2008" name="Nature">
        <title>The genome of the choanoflagellate Monosiga brevicollis and the origin of metazoans.</title>
        <authorList>
            <consortium name="JGI Sequencing"/>
            <person name="King N."/>
            <person name="Westbrook M.J."/>
            <person name="Young S.L."/>
            <person name="Kuo A."/>
            <person name="Abedin M."/>
            <person name="Chapman J."/>
            <person name="Fairclough S."/>
            <person name="Hellsten U."/>
            <person name="Isogai Y."/>
            <person name="Letunic I."/>
            <person name="Marr M."/>
            <person name="Pincus D."/>
            <person name="Putnam N."/>
            <person name="Rokas A."/>
            <person name="Wright K.J."/>
            <person name="Zuzow R."/>
            <person name="Dirks W."/>
            <person name="Good M."/>
            <person name="Goodstein D."/>
            <person name="Lemons D."/>
            <person name="Li W."/>
            <person name="Lyons J.B."/>
            <person name="Morris A."/>
            <person name="Nichols S."/>
            <person name="Richter D.J."/>
            <person name="Salamov A."/>
            <person name="Bork P."/>
            <person name="Lim W.A."/>
            <person name="Manning G."/>
            <person name="Miller W.T."/>
            <person name="McGinnis W."/>
            <person name="Shapiro H."/>
            <person name="Tjian R."/>
            <person name="Grigoriev I.V."/>
            <person name="Rokhsar D."/>
        </authorList>
    </citation>
    <scope>NUCLEOTIDE SEQUENCE [LARGE SCALE GENOMIC DNA]</scope>
    <source>
        <strain evidence="4">MX1 / ATCC 50154</strain>
    </source>
</reference>
<keyword evidence="4" id="KW-1185">Reference proteome</keyword>
<dbReference type="eggNOG" id="ENOG502S7SN">
    <property type="taxonomic scope" value="Eukaryota"/>
</dbReference>
<evidence type="ECO:0000313" key="4">
    <source>
        <dbReference type="Proteomes" id="UP000001357"/>
    </source>
</evidence>
<dbReference type="EMBL" id="CH991547">
    <property type="protein sequence ID" value="EDQ90591.1"/>
    <property type="molecule type" value="Genomic_DNA"/>
</dbReference>
<dbReference type="KEGG" id="mbr:MONBRDRAFT_36489"/>
<accession>A9UVJ3</accession>
<evidence type="ECO:0000256" key="2">
    <source>
        <dbReference type="SAM" id="MobiDB-lite"/>
    </source>
</evidence>
<gene>
    <name evidence="3" type="ORF">MONBRDRAFT_36489</name>
</gene>
<organism evidence="3 4">
    <name type="scientific">Monosiga brevicollis</name>
    <name type="common">Choanoflagellate</name>
    <dbReference type="NCBI Taxonomy" id="81824"/>
    <lineage>
        <taxon>Eukaryota</taxon>
        <taxon>Choanoflagellata</taxon>
        <taxon>Craspedida</taxon>
        <taxon>Salpingoecidae</taxon>
        <taxon>Monosiga</taxon>
    </lineage>
</organism>
<keyword evidence="1" id="KW-0175">Coiled coil</keyword>